<dbReference type="Proteomes" id="UP001595998">
    <property type="component" value="Unassembled WGS sequence"/>
</dbReference>
<accession>A0ABV8XHD3</accession>
<organism evidence="1 2">
    <name type="scientific">Deinococcus navajonensis</name>
    <dbReference type="NCBI Taxonomy" id="309884"/>
    <lineage>
        <taxon>Bacteria</taxon>
        <taxon>Thermotogati</taxon>
        <taxon>Deinococcota</taxon>
        <taxon>Deinococci</taxon>
        <taxon>Deinococcales</taxon>
        <taxon>Deinococcaceae</taxon>
        <taxon>Deinococcus</taxon>
    </lineage>
</organism>
<evidence type="ECO:0000313" key="2">
    <source>
        <dbReference type="Proteomes" id="UP001595998"/>
    </source>
</evidence>
<dbReference type="EMBL" id="JBHSEH010000004">
    <property type="protein sequence ID" value="MFC4424996.1"/>
    <property type="molecule type" value="Genomic_DNA"/>
</dbReference>
<name>A0ABV8XHD3_9DEIO</name>
<protein>
    <submittedName>
        <fullName evidence="1">Uncharacterized protein</fullName>
    </submittedName>
</protein>
<proteinExistence type="predicted"/>
<keyword evidence="2" id="KW-1185">Reference proteome</keyword>
<reference evidence="2" key="1">
    <citation type="journal article" date="2019" name="Int. J. Syst. Evol. Microbiol.">
        <title>The Global Catalogue of Microorganisms (GCM) 10K type strain sequencing project: providing services to taxonomists for standard genome sequencing and annotation.</title>
        <authorList>
            <consortium name="The Broad Institute Genomics Platform"/>
            <consortium name="The Broad Institute Genome Sequencing Center for Infectious Disease"/>
            <person name="Wu L."/>
            <person name="Ma J."/>
        </authorList>
    </citation>
    <scope>NUCLEOTIDE SEQUENCE [LARGE SCALE GENOMIC DNA]</scope>
    <source>
        <strain evidence="2">CCUG 56029</strain>
    </source>
</reference>
<gene>
    <name evidence="1" type="ORF">ACFOZ9_02155</name>
</gene>
<dbReference type="RefSeq" id="WP_380035874.1">
    <property type="nucleotide sequence ID" value="NZ_JBHSEH010000004.1"/>
</dbReference>
<sequence length="203" mass="21822">MKQRHLDVNVMMNDKRDFVPDQAQWLDQWNSFAAPLRAAAPEVHQVSGSAIQLHDQASSVNQVWKTRAAGLSGWAGQAYRTPDVAVNSGARTRPQVLPDLTAKLTGPIGLFEHPGRWERPGPAPLRAISRRVTVGRGPLGSRTVRPLDSHGKEAAQTLTGGQGRSGVMRLPLGPVLVEVKSIATGPLTPQPRQVTVPAPLALP</sequence>
<evidence type="ECO:0000313" key="1">
    <source>
        <dbReference type="EMBL" id="MFC4424996.1"/>
    </source>
</evidence>
<comment type="caution">
    <text evidence="1">The sequence shown here is derived from an EMBL/GenBank/DDBJ whole genome shotgun (WGS) entry which is preliminary data.</text>
</comment>